<dbReference type="eggNOG" id="KOG1769">
    <property type="taxonomic scope" value="Eukaryota"/>
</dbReference>
<sequence length="122" mass="12864">MSSTPAAGHGAAADTAETDQADLKPVKAEPGTGPGLITITVTSQTFADIYFAIKPGVKLRRVMDLYCGKHSLDPKTVKFIDDEGRFVRSEQTPEEVGLKDGSTISLAIDQQGGACIGGFLYC</sequence>
<feature type="compositionally biased region" description="Low complexity" evidence="1">
    <location>
        <begin position="1"/>
        <end position="15"/>
    </location>
</feature>
<dbReference type="STRING" id="40149.A0A0E0CAF0"/>
<proteinExistence type="predicted"/>
<dbReference type="InterPro" id="IPR000626">
    <property type="entry name" value="Ubiquitin-like_dom"/>
</dbReference>
<dbReference type="EnsemblPlants" id="OMERI01G34500.1">
    <property type="protein sequence ID" value="OMERI01G34500.1"/>
    <property type="gene ID" value="OMERI01G34500"/>
</dbReference>
<dbReference type="InterPro" id="IPR029071">
    <property type="entry name" value="Ubiquitin-like_domsf"/>
</dbReference>
<dbReference type="PROSITE" id="PS50053">
    <property type="entry name" value="UBIQUITIN_2"/>
    <property type="match status" value="1"/>
</dbReference>
<evidence type="ECO:0000259" key="2">
    <source>
        <dbReference type="PROSITE" id="PS50053"/>
    </source>
</evidence>
<dbReference type="SUPFAM" id="SSF54236">
    <property type="entry name" value="Ubiquitin-like"/>
    <property type="match status" value="1"/>
</dbReference>
<reference evidence="3" key="2">
    <citation type="submission" date="2018-05" db="EMBL/GenBank/DDBJ databases">
        <title>OmerRS3 (Oryza meridionalis Reference Sequence Version 3).</title>
        <authorList>
            <person name="Zhang J."/>
            <person name="Kudrna D."/>
            <person name="Lee S."/>
            <person name="Talag J."/>
            <person name="Welchert J."/>
            <person name="Wing R.A."/>
        </authorList>
    </citation>
    <scope>NUCLEOTIDE SEQUENCE [LARGE SCALE GENOMIC DNA]</scope>
    <source>
        <strain evidence="3">cv. OR44</strain>
    </source>
</reference>
<evidence type="ECO:0000313" key="3">
    <source>
        <dbReference type="EnsemblPlants" id="OMERI01G34500.1"/>
    </source>
</evidence>
<evidence type="ECO:0000313" key="4">
    <source>
        <dbReference type="Proteomes" id="UP000008021"/>
    </source>
</evidence>
<dbReference type="HOGENOM" id="CLU_148322_1_0_1"/>
<dbReference type="InterPro" id="IPR022617">
    <property type="entry name" value="Rad60/SUMO-like_dom"/>
</dbReference>
<dbReference type="Proteomes" id="UP000008021">
    <property type="component" value="Chromosome 1"/>
</dbReference>
<evidence type="ECO:0000256" key="1">
    <source>
        <dbReference type="SAM" id="MobiDB-lite"/>
    </source>
</evidence>
<feature type="domain" description="Ubiquitin-like" evidence="2">
    <location>
        <begin position="37"/>
        <end position="113"/>
    </location>
</feature>
<dbReference type="Gene3D" id="3.10.20.90">
    <property type="entry name" value="Phosphatidylinositol 3-kinase Catalytic Subunit, Chain A, domain 1"/>
    <property type="match status" value="1"/>
</dbReference>
<accession>A0A0E0CAF0</accession>
<reference evidence="3" key="1">
    <citation type="submission" date="2015-04" db="UniProtKB">
        <authorList>
            <consortium name="EnsemblPlants"/>
        </authorList>
    </citation>
    <scope>IDENTIFICATION</scope>
</reference>
<protein>
    <recommendedName>
        <fullName evidence="2">Ubiquitin-like domain-containing protein</fullName>
    </recommendedName>
</protein>
<keyword evidence="4" id="KW-1185">Reference proteome</keyword>
<dbReference type="PANTHER" id="PTHR10562">
    <property type="entry name" value="SMALL UBIQUITIN-RELATED MODIFIER"/>
    <property type="match status" value="1"/>
</dbReference>
<feature type="region of interest" description="Disordered" evidence="1">
    <location>
        <begin position="1"/>
        <end position="34"/>
    </location>
</feature>
<organism evidence="3">
    <name type="scientific">Oryza meridionalis</name>
    <dbReference type="NCBI Taxonomy" id="40149"/>
    <lineage>
        <taxon>Eukaryota</taxon>
        <taxon>Viridiplantae</taxon>
        <taxon>Streptophyta</taxon>
        <taxon>Embryophyta</taxon>
        <taxon>Tracheophyta</taxon>
        <taxon>Spermatophyta</taxon>
        <taxon>Magnoliopsida</taxon>
        <taxon>Liliopsida</taxon>
        <taxon>Poales</taxon>
        <taxon>Poaceae</taxon>
        <taxon>BOP clade</taxon>
        <taxon>Oryzoideae</taxon>
        <taxon>Oryzeae</taxon>
        <taxon>Oryzinae</taxon>
        <taxon>Oryza</taxon>
    </lineage>
</organism>
<dbReference type="FunFam" id="3.10.20.90:FF:000430">
    <property type="entry name" value="Ubiquitin family protein"/>
    <property type="match status" value="1"/>
</dbReference>
<dbReference type="Gramene" id="OMERI01G34500.1">
    <property type="protein sequence ID" value="OMERI01G34500.1"/>
    <property type="gene ID" value="OMERI01G34500"/>
</dbReference>
<name>A0A0E0CAF0_9ORYZ</name>
<dbReference type="AlphaFoldDB" id="A0A0E0CAF0"/>
<dbReference type="Pfam" id="PF11976">
    <property type="entry name" value="Rad60-SLD"/>
    <property type="match status" value="1"/>
</dbReference>